<evidence type="ECO:0000313" key="2">
    <source>
        <dbReference type="EMBL" id="TKR92233.1"/>
    </source>
</evidence>
<protein>
    <submittedName>
        <fullName evidence="2">Uncharacterized protein</fullName>
    </submittedName>
</protein>
<proteinExistence type="predicted"/>
<sequence>MIFENSFENHLMVTLIFLVLTFEAFELHVLWQRITLCSFHSKHIKSTQSRSNPGERTCKNLMRSISNSQLMNLFGERDSNNTFKAIG</sequence>
<keyword evidence="1" id="KW-0812">Transmembrane</keyword>
<gene>
    <name evidence="2" type="ORF">L596_006926</name>
</gene>
<reference evidence="2" key="2">
    <citation type="journal article" date="2015" name="Genome Biol.">
        <title>Comparative genomics of Steinernema reveals deeply conserved gene regulatory networks.</title>
        <authorList>
            <person name="Dillman A.R."/>
            <person name="Macchietto M."/>
            <person name="Porter C.F."/>
            <person name="Rogers A."/>
            <person name="Williams B."/>
            <person name="Antoshechkin I."/>
            <person name="Lee M.M."/>
            <person name="Goodwin Z."/>
            <person name="Lu X."/>
            <person name="Lewis E.E."/>
            <person name="Goodrich-Blair H."/>
            <person name="Stock S.P."/>
            <person name="Adams B.J."/>
            <person name="Sternberg P.W."/>
            <person name="Mortazavi A."/>
        </authorList>
    </citation>
    <scope>NUCLEOTIDE SEQUENCE [LARGE SCALE GENOMIC DNA]</scope>
    <source>
        <strain evidence="2">ALL</strain>
    </source>
</reference>
<name>A0A4U5P8E3_STECR</name>
<comment type="caution">
    <text evidence="2">The sequence shown here is derived from an EMBL/GenBank/DDBJ whole genome shotgun (WGS) entry which is preliminary data.</text>
</comment>
<reference evidence="2" key="3">
    <citation type="journal article" date="2019" name="G3 (Bethesda)">
        <title>Hybrid Assembly of the Genome of the Entomopathogenic Nematode Steinernema carpocapsae Identifies the X-Chromosome.</title>
        <authorList>
            <person name="Serra L."/>
            <person name="Macchietto M."/>
            <person name="Macias-Munoz A."/>
            <person name="McGill C.J."/>
            <person name="Rodriguez I.M."/>
            <person name="Rodriguez B."/>
            <person name="Murad R."/>
            <person name="Mortazavi A."/>
        </authorList>
    </citation>
    <scope>NUCLEOTIDE SEQUENCE</scope>
    <source>
        <strain evidence="2">ALL</strain>
    </source>
</reference>
<keyword evidence="1" id="KW-0472">Membrane</keyword>
<feature type="transmembrane region" description="Helical" evidence="1">
    <location>
        <begin position="12"/>
        <end position="31"/>
    </location>
</feature>
<accession>A0A4U5P8E3</accession>
<reference evidence="2" key="1">
    <citation type="submission" date="2013-11" db="EMBL/GenBank/DDBJ databases">
        <authorList>
            <person name="Sternberg P."/>
            <person name="Dillman A."/>
            <person name="Macchietto M."/>
        </authorList>
    </citation>
    <scope>NUCLEOTIDE SEQUENCE</scope>
    <source>
        <strain evidence="2">ALL</strain>
    </source>
</reference>
<dbReference type="EMBL" id="AZBU02000002">
    <property type="protein sequence ID" value="TKR92233.1"/>
    <property type="molecule type" value="Genomic_DNA"/>
</dbReference>
<organism evidence="2">
    <name type="scientific">Steinernema carpocapsae</name>
    <name type="common">Entomopathogenic nematode</name>
    <dbReference type="NCBI Taxonomy" id="34508"/>
    <lineage>
        <taxon>Eukaryota</taxon>
        <taxon>Metazoa</taxon>
        <taxon>Ecdysozoa</taxon>
        <taxon>Nematoda</taxon>
        <taxon>Chromadorea</taxon>
        <taxon>Rhabditida</taxon>
        <taxon>Tylenchina</taxon>
        <taxon>Panagrolaimomorpha</taxon>
        <taxon>Strongyloidoidea</taxon>
        <taxon>Steinernematidae</taxon>
        <taxon>Steinernema</taxon>
    </lineage>
</organism>
<keyword evidence="1" id="KW-1133">Transmembrane helix</keyword>
<dbReference type="AlphaFoldDB" id="A0A4U5P8E3"/>
<evidence type="ECO:0000256" key="1">
    <source>
        <dbReference type="SAM" id="Phobius"/>
    </source>
</evidence>